<dbReference type="GO" id="GO:0071949">
    <property type="term" value="F:FAD binding"/>
    <property type="evidence" value="ECO:0007669"/>
    <property type="project" value="InterPro"/>
</dbReference>
<protein>
    <submittedName>
        <fullName evidence="5">Unannotated protein</fullName>
    </submittedName>
</protein>
<dbReference type="GO" id="GO:0008610">
    <property type="term" value="P:lipid biosynthetic process"/>
    <property type="evidence" value="ECO:0007669"/>
    <property type="project" value="InterPro"/>
</dbReference>
<dbReference type="AlphaFoldDB" id="A0A6J7XVT3"/>
<dbReference type="Gene3D" id="3.30.70.3450">
    <property type="match status" value="1"/>
</dbReference>
<dbReference type="InterPro" id="IPR004113">
    <property type="entry name" value="FAD-bd_oxidored_4_C"/>
</dbReference>
<organism evidence="5">
    <name type="scientific">freshwater metagenome</name>
    <dbReference type="NCBI Taxonomy" id="449393"/>
    <lineage>
        <taxon>unclassified sequences</taxon>
        <taxon>metagenomes</taxon>
        <taxon>ecological metagenomes</taxon>
    </lineage>
</organism>
<dbReference type="PROSITE" id="PS51387">
    <property type="entry name" value="FAD_PCMH"/>
    <property type="match status" value="1"/>
</dbReference>
<dbReference type="GO" id="GO:0005777">
    <property type="term" value="C:peroxisome"/>
    <property type="evidence" value="ECO:0007669"/>
    <property type="project" value="UniProtKB-ARBA"/>
</dbReference>
<dbReference type="Gene3D" id="3.30.300.330">
    <property type="match status" value="1"/>
</dbReference>
<evidence type="ECO:0000259" key="4">
    <source>
        <dbReference type="PROSITE" id="PS51387"/>
    </source>
</evidence>
<dbReference type="InterPro" id="IPR016171">
    <property type="entry name" value="Vanillyl_alc_oxidase_C-sub2"/>
</dbReference>
<dbReference type="EMBL" id="CAFBSG010000012">
    <property type="protein sequence ID" value="CAB5240568.1"/>
    <property type="molecule type" value="Genomic_DNA"/>
</dbReference>
<keyword evidence="2" id="KW-0285">Flavoprotein</keyword>
<proteinExistence type="inferred from homology"/>
<sequence>MYSKDDLDQRGIREQYLIAQIAREIAAVVGSEFVATDSDKLYEQSADWSWISQYLKYKSLPIPTADLYVAPGSAQEVAEVLRIACEYKIPVIPRGGGSGTQGGTFAIYGGIALDLRRLNKIIDIDEVSMVVTAEAGIEGPELEKVLNARGLTMPHYPGSFHFGATLGGYLAARGSGVISTKYGKAEDLVLQLEAALPPGKLIETMKVPSHASGPGIIQSIVGSEGTLGIITKATMRLERIPESQVFLSYGFANISEGIEAARRIMVDRWKPAVIRLYDEADSAKLSSWLNLGVEGVLLVIMCDGTKELTALESSEIAKLCESVGGKSYGPEIGKMWWDGKYEPFKHGNIPAPPQIFGTTDTAARFVDLEKIYWAKKKAIEEGFSQYKARYTAHFSHWFPWGGMIYDRFYIDNGPEDPLEAIALHDQVWDAAIKASLDNGGSLNEHHGVGLKLGRFMRAQHGASFDLLLGVKDAWDPDGILNPGKLGFGPPKNGRYK</sequence>
<dbReference type="GO" id="GO:0008609">
    <property type="term" value="F:alkylglycerone-phosphate synthase activity"/>
    <property type="evidence" value="ECO:0007669"/>
    <property type="project" value="InterPro"/>
</dbReference>
<dbReference type="Pfam" id="PF01565">
    <property type="entry name" value="FAD_binding_4"/>
    <property type="match status" value="1"/>
</dbReference>
<dbReference type="InterPro" id="IPR006094">
    <property type="entry name" value="Oxid_FAD_bind_N"/>
</dbReference>
<comment type="similarity">
    <text evidence="1">Belongs to the FAD-binding oxidoreductase/transferase type 4 family.</text>
</comment>
<dbReference type="Pfam" id="PF02913">
    <property type="entry name" value="FAD-oxidase_C"/>
    <property type="match status" value="1"/>
</dbReference>
<dbReference type="InterPro" id="IPR016167">
    <property type="entry name" value="FAD-bd_PCMH_sub1"/>
</dbReference>
<dbReference type="Gene3D" id="3.30.465.10">
    <property type="match status" value="1"/>
</dbReference>
<gene>
    <name evidence="5" type="ORF">UFOPK3554_00925</name>
</gene>
<dbReference type="Gene3D" id="3.30.43.10">
    <property type="entry name" value="Uridine Diphospho-n-acetylenolpyruvylglucosamine Reductase, domain 2"/>
    <property type="match status" value="1"/>
</dbReference>
<dbReference type="SUPFAM" id="SSF55103">
    <property type="entry name" value="FAD-linked oxidases, C-terminal domain"/>
    <property type="match status" value="1"/>
</dbReference>
<dbReference type="InterPro" id="IPR016166">
    <property type="entry name" value="FAD-bd_PCMH"/>
</dbReference>
<dbReference type="PANTHER" id="PTHR46568">
    <property type="entry name" value="ALKYLDIHYDROXYACETONEPHOSPHATE SYNTHASE, PEROXISOMAL"/>
    <property type="match status" value="1"/>
</dbReference>
<dbReference type="Gene3D" id="1.10.45.10">
    <property type="entry name" value="Vanillyl-alcohol Oxidase, Chain A, domain 4"/>
    <property type="match status" value="1"/>
</dbReference>
<dbReference type="InterPro" id="IPR016164">
    <property type="entry name" value="FAD-linked_Oxase-like_C"/>
</dbReference>
<feature type="domain" description="FAD-binding PCMH-type" evidence="4">
    <location>
        <begin position="61"/>
        <end position="240"/>
    </location>
</feature>
<dbReference type="InterPro" id="IPR025650">
    <property type="entry name" value="Alkyl-DHAP_Synthase"/>
</dbReference>
<dbReference type="PANTHER" id="PTHR46568:SF1">
    <property type="entry name" value="ALKYLDIHYDROXYACETONEPHOSPHATE SYNTHASE, PEROXISOMAL"/>
    <property type="match status" value="1"/>
</dbReference>
<evidence type="ECO:0000256" key="2">
    <source>
        <dbReference type="ARBA" id="ARBA00022630"/>
    </source>
</evidence>
<evidence type="ECO:0000313" key="5">
    <source>
        <dbReference type="EMBL" id="CAB5240568.1"/>
    </source>
</evidence>
<dbReference type="SUPFAM" id="SSF56176">
    <property type="entry name" value="FAD-binding/transporter-associated domain-like"/>
    <property type="match status" value="1"/>
</dbReference>
<name>A0A6J7XVT3_9ZZZZ</name>
<reference evidence="5" key="1">
    <citation type="submission" date="2020-05" db="EMBL/GenBank/DDBJ databases">
        <authorList>
            <person name="Chiriac C."/>
            <person name="Salcher M."/>
            <person name="Ghai R."/>
            <person name="Kavagutti S V."/>
        </authorList>
    </citation>
    <scope>NUCLEOTIDE SEQUENCE</scope>
</reference>
<evidence type="ECO:0000256" key="1">
    <source>
        <dbReference type="ARBA" id="ARBA00008000"/>
    </source>
</evidence>
<dbReference type="InterPro" id="IPR016169">
    <property type="entry name" value="FAD-bd_PCMH_sub2"/>
</dbReference>
<keyword evidence="3" id="KW-0274">FAD</keyword>
<accession>A0A6J7XVT3</accession>
<dbReference type="InterPro" id="IPR036318">
    <property type="entry name" value="FAD-bd_PCMH-like_sf"/>
</dbReference>
<evidence type="ECO:0000256" key="3">
    <source>
        <dbReference type="ARBA" id="ARBA00022827"/>
    </source>
</evidence>